<dbReference type="PROSITE" id="PS50943">
    <property type="entry name" value="HTH_CROC1"/>
    <property type="match status" value="1"/>
</dbReference>
<dbReference type="SUPFAM" id="SSF47413">
    <property type="entry name" value="lambda repressor-like DNA-binding domains"/>
    <property type="match status" value="1"/>
</dbReference>
<dbReference type="EMBL" id="JARNBH010000002">
    <property type="protein sequence ID" value="MEC0272015.1"/>
    <property type="molecule type" value="Genomic_DNA"/>
</dbReference>
<name>A0AAW9N5X4_9BACI</name>
<dbReference type="CDD" id="cd00093">
    <property type="entry name" value="HTH_XRE"/>
    <property type="match status" value="1"/>
</dbReference>
<comment type="caution">
    <text evidence="3">The sequence shown here is derived from an EMBL/GenBank/DDBJ whole genome shotgun (WGS) entry which is preliminary data.</text>
</comment>
<accession>A0AAW9N5X4</accession>
<dbReference type="InterPro" id="IPR010982">
    <property type="entry name" value="Lambda_DNA-bd_dom_sf"/>
</dbReference>
<evidence type="ECO:0000256" key="1">
    <source>
        <dbReference type="ARBA" id="ARBA00023125"/>
    </source>
</evidence>
<reference evidence="3 4" key="1">
    <citation type="submission" date="2023-03" db="EMBL/GenBank/DDBJ databases">
        <title>Bacillus Genome Sequencing.</title>
        <authorList>
            <person name="Dunlap C."/>
        </authorList>
    </citation>
    <scope>NUCLEOTIDE SEQUENCE [LARGE SCALE GENOMIC DNA]</scope>
    <source>
        <strain evidence="3 4">B-41290</strain>
    </source>
</reference>
<evidence type="ECO:0000259" key="2">
    <source>
        <dbReference type="PROSITE" id="PS50943"/>
    </source>
</evidence>
<dbReference type="Proteomes" id="UP001307168">
    <property type="component" value="Unassembled WGS sequence"/>
</dbReference>
<keyword evidence="1" id="KW-0238">DNA-binding</keyword>
<dbReference type="PANTHER" id="PTHR46558:SF4">
    <property type="entry name" value="DNA-BIDING PHAGE PROTEIN"/>
    <property type="match status" value="1"/>
</dbReference>
<dbReference type="PANTHER" id="PTHR46558">
    <property type="entry name" value="TRACRIPTIONAL REGULATORY PROTEIN-RELATED-RELATED"/>
    <property type="match status" value="1"/>
</dbReference>
<feature type="domain" description="HTH cro/C1-type" evidence="2">
    <location>
        <begin position="8"/>
        <end position="62"/>
    </location>
</feature>
<evidence type="ECO:0000313" key="3">
    <source>
        <dbReference type="EMBL" id="MEC0272015.1"/>
    </source>
</evidence>
<dbReference type="SMART" id="SM00530">
    <property type="entry name" value="HTH_XRE"/>
    <property type="match status" value="1"/>
</dbReference>
<keyword evidence="4" id="KW-1185">Reference proteome</keyword>
<dbReference type="AlphaFoldDB" id="A0AAW9N5X4"/>
<proteinExistence type="predicted"/>
<protein>
    <submittedName>
        <fullName evidence="3">Helix-turn-helix transcriptional regulator</fullName>
    </submittedName>
</protein>
<evidence type="ECO:0000313" key="4">
    <source>
        <dbReference type="Proteomes" id="UP001307168"/>
    </source>
</evidence>
<organism evidence="3 4">
    <name type="scientific">Peribacillus castrilensis</name>
    <dbReference type="NCBI Taxonomy" id="2897690"/>
    <lineage>
        <taxon>Bacteria</taxon>
        <taxon>Bacillati</taxon>
        <taxon>Bacillota</taxon>
        <taxon>Bacilli</taxon>
        <taxon>Bacillales</taxon>
        <taxon>Bacillaceae</taxon>
        <taxon>Peribacillus</taxon>
    </lineage>
</organism>
<dbReference type="Pfam" id="PF01381">
    <property type="entry name" value="HTH_3"/>
    <property type="match status" value="1"/>
</dbReference>
<dbReference type="GO" id="GO:0003677">
    <property type="term" value="F:DNA binding"/>
    <property type="evidence" value="ECO:0007669"/>
    <property type="project" value="UniProtKB-KW"/>
</dbReference>
<gene>
    <name evidence="3" type="ORF">P4706_02800</name>
</gene>
<sequence length="123" mass="13875">MSNIAKNIRQYREDHNLTQQELALKLRIGTKKIEKYESGESVPDTQTILRLSTVLDIPASEFLKDAQTGNAAGIDEDIKKLIEEIGTKKAELLLRTAKDFSEEQILKVMHTLYNTQVNSKNGS</sequence>
<dbReference type="Gene3D" id="1.10.260.40">
    <property type="entry name" value="lambda repressor-like DNA-binding domains"/>
    <property type="match status" value="1"/>
</dbReference>
<dbReference type="InterPro" id="IPR001387">
    <property type="entry name" value="Cro/C1-type_HTH"/>
</dbReference>
<dbReference type="RefSeq" id="WP_134782547.1">
    <property type="nucleotide sequence ID" value="NZ_JARNBH010000002.1"/>
</dbReference>